<reference evidence="1" key="2">
    <citation type="journal article" date="2020" name="Nat. Commun.">
        <title>Large-scale genome sequencing of mycorrhizal fungi provides insights into the early evolution of symbiotic traits.</title>
        <authorList>
            <person name="Miyauchi S."/>
            <person name="Kiss E."/>
            <person name="Kuo A."/>
            <person name="Drula E."/>
            <person name="Kohler A."/>
            <person name="Sanchez-Garcia M."/>
            <person name="Morin E."/>
            <person name="Andreopoulos B."/>
            <person name="Barry K.W."/>
            <person name="Bonito G."/>
            <person name="Buee M."/>
            <person name="Carver A."/>
            <person name="Chen C."/>
            <person name="Cichocki N."/>
            <person name="Clum A."/>
            <person name="Culley D."/>
            <person name="Crous P.W."/>
            <person name="Fauchery L."/>
            <person name="Girlanda M."/>
            <person name="Hayes R.D."/>
            <person name="Keri Z."/>
            <person name="LaButti K."/>
            <person name="Lipzen A."/>
            <person name="Lombard V."/>
            <person name="Magnuson J."/>
            <person name="Maillard F."/>
            <person name="Murat C."/>
            <person name="Nolan M."/>
            <person name="Ohm R.A."/>
            <person name="Pangilinan J."/>
            <person name="Pereira M.F."/>
            <person name="Perotto S."/>
            <person name="Peter M."/>
            <person name="Pfister S."/>
            <person name="Riley R."/>
            <person name="Sitrit Y."/>
            <person name="Stielow J.B."/>
            <person name="Szollosi G."/>
            <person name="Zifcakova L."/>
            <person name="Stursova M."/>
            <person name="Spatafora J.W."/>
            <person name="Tedersoo L."/>
            <person name="Vaario L.M."/>
            <person name="Yamada A."/>
            <person name="Yan M."/>
            <person name="Wang P."/>
            <person name="Xu J."/>
            <person name="Bruns T."/>
            <person name="Baldrian P."/>
            <person name="Vilgalys R."/>
            <person name="Dunand C."/>
            <person name="Henrissat B."/>
            <person name="Grigoriev I.V."/>
            <person name="Hibbett D."/>
            <person name="Nagy L.G."/>
            <person name="Martin F.M."/>
        </authorList>
    </citation>
    <scope>NUCLEOTIDE SEQUENCE</scope>
    <source>
        <strain evidence="1">P2</strain>
    </source>
</reference>
<evidence type="ECO:0000313" key="2">
    <source>
        <dbReference type="Proteomes" id="UP000886501"/>
    </source>
</evidence>
<reference evidence="1" key="1">
    <citation type="submission" date="2019-10" db="EMBL/GenBank/DDBJ databases">
        <authorList>
            <consortium name="DOE Joint Genome Institute"/>
            <person name="Kuo A."/>
            <person name="Miyauchi S."/>
            <person name="Kiss E."/>
            <person name="Drula E."/>
            <person name="Kohler A."/>
            <person name="Sanchez-Garcia M."/>
            <person name="Andreopoulos B."/>
            <person name="Barry K.W."/>
            <person name="Bonito G."/>
            <person name="Buee M."/>
            <person name="Carver A."/>
            <person name="Chen C."/>
            <person name="Cichocki N."/>
            <person name="Clum A."/>
            <person name="Culley D."/>
            <person name="Crous P.W."/>
            <person name="Fauchery L."/>
            <person name="Girlanda M."/>
            <person name="Hayes R."/>
            <person name="Keri Z."/>
            <person name="Labutti K."/>
            <person name="Lipzen A."/>
            <person name="Lombard V."/>
            <person name="Magnuson J."/>
            <person name="Maillard F."/>
            <person name="Morin E."/>
            <person name="Murat C."/>
            <person name="Nolan M."/>
            <person name="Ohm R."/>
            <person name="Pangilinan J."/>
            <person name="Pereira M."/>
            <person name="Perotto S."/>
            <person name="Peter M."/>
            <person name="Riley R."/>
            <person name="Sitrit Y."/>
            <person name="Stielow B."/>
            <person name="Szollosi G."/>
            <person name="Zifcakova L."/>
            <person name="Stursova M."/>
            <person name="Spatafora J.W."/>
            <person name="Tedersoo L."/>
            <person name="Vaario L.-M."/>
            <person name="Yamada A."/>
            <person name="Yan M."/>
            <person name="Wang P."/>
            <person name="Xu J."/>
            <person name="Bruns T."/>
            <person name="Baldrian P."/>
            <person name="Vilgalys R."/>
            <person name="Henrissat B."/>
            <person name="Grigoriev I.V."/>
            <person name="Hibbett D."/>
            <person name="Nagy L.G."/>
            <person name="Martin F.M."/>
        </authorList>
    </citation>
    <scope>NUCLEOTIDE SEQUENCE</scope>
    <source>
        <strain evidence="1">P2</strain>
    </source>
</reference>
<dbReference type="EMBL" id="MU117991">
    <property type="protein sequence ID" value="KAF9649904.1"/>
    <property type="molecule type" value="Genomic_DNA"/>
</dbReference>
<organism evidence="1 2">
    <name type="scientific">Thelephora ganbajun</name>
    <name type="common">Ganba fungus</name>
    <dbReference type="NCBI Taxonomy" id="370292"/>
    <lineage>
        <taxon>Eukaryota</taxon>
        <taxon>Fungi</taxon>
        <taxon>Dikarya</taxon>
        <taxon>Basidiomycota</taxon>
        <taxon>Agaricomycotina</taxon>
        <taxon>Agaricomycetes</taxon>
        <taxon>Thelephorales</taxon>
        <taxon>Thelephoraceae</taxon>
        <taxon>Thelephora</taxon>
    </lineage>
</organism>
<proteinExistence type="predicted"/>
<evidence type="ECO:0000313" key="1">
    <source>
        <dbReference type="EMBL" id="KAF9649904.1"/>
    </source>
</evidence>
<keyword evidence="2" id="KW-1185">Reference proteome</keyword>
<protein>
    <submittedName>
        <fullName evidence="1">Uncharacterized protein</fullName>
    </submittedName>
</protein>
<gene>
    <name evidence="1" type="ORF">BDM02DRAFT_1695919</name>
</gene>
<sequence>MYGYAVTLYPHWSVSSDPLLFRIFPSPTSLHSFSLSLVVLSRICALFECTNTPRWVVCIHSFLSYCITCAPFDQLCRSGSPKKPQRPTDVLHHLYIYTKYMCV</sequence>
<dbReference type="Proteomes" id="UP000886501">
    <property type="component" value="Unassembled WGS sequence"/>
</dbReference>
<name>A0ACB6ZK29_THEGA</name>
<comment type="caution">
    <text evidence="1">The sequence shown here is derived from an EMBL/GenBank/DDBJ whole genome shotgun (WGS) entry which is preliminary data.</text>
</comment>
<accession>A0ACB6ZK29</accession>